<reference evidence="2" key="1">
    <citation type="submission" date="2023-08" db="EMBL/GenBank/DDBJ databases">
        <authorList>
            <person name="Alioto T."/>
            <person name="Alioto T."/>
            <person name="Gomez Garrido J."/>
        </authorList>
    </citation>
    <scope>NUCLEOTIDE SEQUENCE</scope>
</reference>
<sequence length="97" mass="10874">MSPKDEPTSFNLDTSSATENTAKSTLHCTLPSSRSSGALVMKLIYKSVLTVEWISYRKDVHVFENIIFRGTSYYLMGDTPEDISSGRYSSIFPAHIF</sequence>
<evidence type="ECO:0000313" key="3">
    <source>
        <dbReference type="Proteomes" id="UP001162480"/>
    </source>
</evidence>
<feature type="compositionally biased region" description="Polar residues" evidence="1">
    <location>
        <begin position="8"/>
        <end position="24"/>
    </location>
</feature>
<evidence type="ECO:0000256" key="1">
    <source>
        <dbReference type="SAM" id="MobiDB-lite"/>
    </source>
</evidence>
<dbReference type="Proteomes" id="UP001162480">
    <property type="component" value="Chromosome 15"/>
</dbReference>
<accession>A0AA36FCG9</accession>
<keyword evidence="3" id="KW-1185">Reference proteome</keyword>
<gene>
    <name evidence="2" type="ORF">OCTVUL_1B010069</name>
</gene>
<dbReference type="AlphaFoldDB" id="A0AA36FCG9"/>
<name>A0AA36FCG9_OCTVU</name>
<protein>
    <submittedName>
        <fullName evidence="2">Uncharacterized protein</fullName>
    </submittedName>
</protein>
<evidence type="ECO:0000313" key="2">
    <source>
        <dbReference type="EMBL" id="CAI9733986.1"/>
    </source>
</evidence>
<organism evidence="2 3">
    <name type="scientific">Octopus vulgaris</name>
    <name type="common">Common octopus</name>
    <dbReference type="NCBI Taxonomy" id="6645"/>
    <lineage>
        <taxon>Eukaryota</taxon>
        <taxon>Metazoa</taxon>
        <taxon>Spiralia</taxon>
        <taxon>Lophotrochozoa</taxon>
        <taxon>Mollusca</taxon>
        <taxon>Cephalopoda</taxon>
        <taxon>Coleoidea</taxon>
        <taxon>Octopodiformes</taxon>
        <taxon>Octopoda</taxon>
        <taxon>Incirrata</taxon>
        <taxon>Octopodidae</taxon>
        <taxon>Octopus</taxon>
    </lineage>
</organism>
<proteinExistence type="predicted"/>
<dbReference type="EMBL" id="OX597828">
    <property type="protein sequence ID" value="CAI9733986.1"/>
    <property type="molecule type" value="Genomic_DNA"/>
</dbReference>
<feature type="region of interest" description="Disordered" evidence="1">
    <location>
        <begin position="1"/>
        <end position="24"/>
    </location>
</feature>